<keyword evidence="1" id="KW-0805">Transcription regulation</keyword>
<dbReference type="InterPro" id="IPR001647">
    <property type="entry name" value="HTH_TetR"/>
</dbReference>
<evidence type="ECO:0000256" key="2">
    <source>
        <dbReference type="ARBA" id="ARBA00023125"/>
    </source>
</evidence>
<keyword evidence="7" id="KW-1185">Reference proteome</keyword>
<keyword evidence="3" id="KW-0804">Transcription</keyword>
<dbReference type="InterPro" id="IPR036271">
    <property type="entry name" value="Tet_transcr_reg_TetR-rel_C_sf"/>
</dbReference>
<evidence type="ECO:0000256" key="3">
    <source>
        <dbReference type="ARBA" id="ARBA00023163"/>
    </source>
</evidence>
<organism evidence="6 7">
    <name type="scientific">Actinoplanes couchii</name>
    <dbReference type="NCBI Taxonomy" id="403638"/>
    <lineage>
        <taxon>Bacteria</taxon>
        <taxon>Bacillati</taxon>
        <taxon>Actinomycetota</taxon>
        <taxon>Actinomycetes</taxon>
        <taxon>Micromonosporales</taxon>
        <taxon>Micromonosporaceae</taxon>
        <taxon>Actinoplanes</taxon>
    </lineage>
</organism>
<dbReference type="InterPro" id="IPR049397">
    <property type="entry name" value="EthR_C"/>
</dbReference>
<comment type="caution">
    <text evidence="6">The sequence shown here is derived from an EMBL/GenBank/DDBJ whole genome shotgun (WGS) entry which is preliminary data.</text>
</comment>
<dbReference type="PROSITE" id="PS50977">
    <property type="entry name" value="HTH_TETR_2"/>
    <property type="match status" value="1"/>
</dbReference>
<dbReference type="Proteomes" id="UP000612282">
    <property type="component" value="Unassembled WGS sequence"/>
</dbReference>
<dbReference type="PANTHER" id="PTHR30055">
    <property type="entry name" value="HTH-TYPE TRANSCRIPTIONAL REGULATOR RUTR"/>
    <property type="match status" value="1"/>
</dbReference>
<dbReference type="Gene3D" id="1.10.357.10">
    <property type="entry name" value="Tetracycline Repressor, domain 2"/>
    <property type="match status" value="1"/>
</dbReference>
<name>A0ABQ3X0G1_9ACTN</name>
<dbReference type="InterPro" id="IPR009057">
    <property type="entry name" value="Homeodomain-like_sf"/>
</dbReference>
<feature type="domain" description="HTH tetR-type" evidence="5">
    <location>
        <begin position="15"/>
        <end position="75"/>
    </location>
</feature>
<evidence type="ECO:0000259" key="5">
    <source>
        <dbReference type="PROSITE" id="PS50977"/>
    </source>
</evidence>
<gene>
    <name evidence="6" type="ORF">Aco03nite_003450</name>
</gene>
<evidence type="ECO:0000256" key="1">
    <source>
        <dbReference type="ARBA" id="ARBA00023015"/>
    </source>
</evidence>
<dbReference type="Pfam" id="PF00440">
    <property type="entry name" value="TetR_N"/>
    <property type="match status" value="1"/>
</dbReference>
<dbReference type="RefSeq" id="WP_203792763.1">
    <property type="nucleotide sequence ID" value="NZ_BAAAQE010000090.1"/>
</dbReference>
<dbReference type="SUPFAM" id="SSF46689">
    <property type="entry name" value="Homeodomain-like"/>
    <property type="match status" value="1"/>
</dbReference>
<sequence>MSTLPGRRRGPSKGDRRERAILETARALLARKPLADITIDELAAGAEISRSSFYFYFDSKIAVVVALLHDMSGDLGRDSGPWLDGSGPDAESLRAALTALAVLWRDQSRLLAGALAAAPGCPPIAQWRAGLRAAHVQRLAARIERDRAAGLAPAGPGARVLAGLIDDLRAAAFAGAEDPEALVGDLVTVELRMIYGNFGDHHPAG</sequence>
<evidence type="ECO:0000313" key="6">
    <source>
        <dbReference type="EMBL" id="GID51941.1"/>
    </source>
</evidence>
<dbReference type="Gene3D" id="1.10.10.60">
    <property type="entry name" value="Homeodomain-like"/>
    <property type="match status" value="1"/>
</dbReference>
<feature type="DNA-binding region" description="H-T-H motif" evidence="4">
    <location>
        <begin position="38"/>
        <end position="57"/>
    </location>
</feature>
<protein>
    <submittedName>
        <fullName evidence="6">TetR family transcriptional regulator</fullName>
    </submittedName>
</protein>
<reference evidence="6 7" key="1">
    <citation type="submission" date="2021-01" db="EMBL/GenBank/DDBJ databases">
        <title>Whole genome shotgun sequence of Actinoplanes couchii NBRC 106145.</title>
        <authorList>
            <person name="Komaki H."/>
            <person name="Tamura T."/>
        </authorList>
    </citation>
    <scope>NUCLEOTIDE SEQUENCE [LARGE SCALE GENOMIC DNA]</scope>
    <source>
        <strain evidence="6 7">NBRC 106145</strain>
    </source>
</reference>
<dbReference type="PANTHER" id="PTHR30055:SF234">
    <property type="entry name" value="HTH-TYPE TRANSCRIPTIONAL REGULATOR BETI"/>
    <property type="match status" value="1"/>
</dbReference>
<dbReference type="InterPro" id="IPR050109">
    <property type="entry name" value="HTH-type_TetR-like_transc_reg"/>
</dbReference>
<dbReference type="EMBL" id="BOMG01000006">
    <property type="protein sequence ID" value="GID51941.1"/>
    <property type="molecule type" value="Genomic_DNA"/>
</dbReference>
<evidence type="ECO:0000256" key="4">
    <source>
        <dbReference type="PROSITE-ProRule" id="PRU00335"/>
    </source>
</evidence>
<evidence type="ECO:0000313" key="7">
    <source>
        <dbReference type="Proteomes" id="UP000612282"/>
    </source>
</evidence>
<keyword evidence="2 4" id="KW-0238">DNA-binding</keyword>
<dbReference type="Pfam" id="PF21313">
    <property type="entry name" value="EthR_C"/>
    <property type="match status" value="1"/>
</dbReference>
<dbReference type="SUPFAM" id="SSF48498">
    <property type="entry name" value="Tetracyclin repressor-like, C-terminal domain"/>
    <property type="match status" value="1"/>
</dbReference>
<proteinExistence type="predicted"/>
<accession>A0ABQ3X0G1</accession>